<keyword evidence="8 10" id="KW-0472">Membrane</keyword>
<dbReference type="InterPro" id="IPR001851">
    <property type="entry name" value="ABC_transp_permease"/>
</dbReference>
<evidence type="ECO:0000256" key="5">
    <source>
        <dbReference type="ARBA" id="ARBA00022692"/>
    </source>
</evidence>
<keyword evidence="12" id="KW-1185">Reference proteome</keyword>
<dbReference type="STRING" id="1227455.C449_02682"/>
<evidence type="ECO:0000256" key="6">
    <source>
        <dbReference type="ARBA" id="ARBA00022970"/>
    </source>
</evidence>
<dbReference type="PATRIC" id="fig|1227455.4.peg.547"/>
<dbReference type="Pfam" id="PF02653">
    <property type="entry name" value="BPD_transp_2"/>
    <property type="match status" value="1"/>
</dbReference>
<keyword evidence="2" id="KW-0813">Transport</keyword>
<comment type="similarity">
    <text evidence="9">Belongs to the binding-protein-dependent transport system permease family. LivHM subfamily.</text>
</comment>
<feature type="transmembrane region" description="Helical" evidence="10">
    <location>
        <begin position="173"/>
        <end position="195"/>
    </location>
</feature>
<keyword evidence="3" id="KW-1003">Cell membrane</keyword>
<feature type="transmembrane region" description="Helical" evidence="10">
    <location>
        <begin position="61"/>
        <end position="84"/>
    </location>
</feature>
<feature type="transmembrane region" description="Helical" evidence="10">
    <location>
        <begin position="347"/>
        <end position="369"/>
    </location>
</feature>
<feature type="transmembrane region" description="Helical" evidence="10">
    <location>
        <begin position="24"/>
        <end position="41"/>
    </location>
</feature>
<comment type="caution">
    <text evidence="11">The sequence shown here is derived from an EMBL/GenBank/DDBJ whole genome shotgun (WGS) entry which is preliminary data.</text>
</comment>
<evidence type="ECO:0000256" key="1">
    <source>
        <dbReference type="ARBA" id="ARBA00004651"/>
    </source>
</evidence>
<protein>
    <submittedName>
        <fullName evidence="11">Putative branched-chain amino acids ABC transporter permease</fullName>
    </submittedName>
</protein>
<keyword evidence="7 10" id="KW-1133">Transmembrane helix</keyword>
<dbReference type="GO" id="GO:0015190">
    <property type="term" value="F:L-leucine transmembrane transporter activity"/>
    <property type="evidence" value="ECO:0007669"/>
    <property type="project" value="TreeGrafter"/>
</dbReference>
<dbReference type="GO" id="GO:1903806">
    <property type="term" value="P:L-isoleucine import across plasma membrane"/>
    <property type="evidence" value="ECO:0007669"/>
    <property type="project" value="TreeGrafter"/>
</dbReference>
<dbReference type="GO" id="GO:0015192">
    <property type="term" value="F:L-phenylalanine transmembrane transporter activity"/>
    <property type="evidence" value="ECO:0007669"/>
    <property type="project" value="TreeGrafter"/>
</dbReference>
<dbReference type="GO" id="GO:0015808">
    <property type="term" value="P:L-alanine transport"/>
    <property type="evidence" value="ECO:0007669"/>
    <property type="project" value="TreeGrafter"/>
</dbReference>
<evidence type="ECO:0000256" key="7">
    <source>
        <dbReference type="ARBA" id="ARBA00022989"/>
    </source>
</evidence>
<dbReference type="InParanoid" id="M0MN50"/>
<name>M0MN50_9EURY</name>
<evidence type="ECO:0000313" key="12">
    <source>
        <dbReference type="Proteomes" id="UP000011669"/>
    </source>
</evidence>
<dbReference type="GO" id="GO:0005886">
    <property type="term" value="C:plasma membrane"/>
    <property type="evidence" value="ECO:0007669"/>
    <property type="project" value="UniProtKB-SubCell"/>
</dbReference>
<feature type="transmembrane region" description="Helical" evidence="10">
    <location>
        <begin position="296"/>
        <end position="314"/>
    </location>
</feature>
<feature type="transmembrane region" description="Helical" evidence="10">
    <location>
        <begin position="96"/>
        <end position="120"/>
    </location>
</feature>
<evidence type="ECO:0000256" key="10">
    <source>
        <dbReference type="SAM" id="Phobius"/>
    </source>
</evidence>
<evidence type="ECO:0000256" key="4">
    <source>
        <dbReference type="ARBA" id="ARBA00022519"/>
    </source>
</evidence>
<keyword evidence="5 10" id="KW-0812">Transmembrane</keyword>
<sequence length="372" mass="38217">MWNTIMGISETYDRGRSFVVEQPFGVVAGVVGVLLIVDLATKLMNGSLSVLSLALFLKDGLIQGLVIALAGVGLSMTYSLLGFANFAHGDYITAGAFAGWATTYVIGGLGALPIADLFLVGVSGEANAGTVGVSIVSTPIAVLVGLVVAIAFTAGLALLIDRLVYKPMRNEEGITLLIASIGVALALRYLLAFVFGTSRPGVTGGDIPGFEVPVIGIRLNAHEIALAIGAVALMVGVHVLLQYTKLGTAMRAMADNRDLARVTGIPTERVVRATWVIGGGLTGAAGYLVTLETGTIAFDFGWILLLLIFAAVILGGIGSVYGAMFGGLTIGIASTVSLVWLPSEFTTAAAFAVMILILVLKPSGLFGGVTTA</sequence>
<dbReference type="Proteomes" id="UP000011669">
    <property type="component" value="Unassembled WGS sequence"/>
</dbReference>
<evidence type="ECO:0000256" key="8">
    <source>
        <dbReference type="ARBA" id="ARBA00023136"/>
    </source>
</evidence>
<dbReference type="GO" id="GO:0015188">
    <property type="term" value="F:L-isoleucine transmembrane transporter activity"/>
    <property type="evidence" value="ECO:0007669"/>
    <property type="project" value="TreeGrafter"/>
</dbReference>
<evidence type="ECO:0000256" key="9">
    <source>
        <dbReference type="ARBA" id="ARBA00037998"/>
    </source>
</evidence>
<dbReference type="PANTHER" id="PTHR11795">
    <property type="entry name" value="BRANCHED-CHAIN AMINO ACID TRANSPORT SYSTEM PERMEASE PROTEIN LIVH"/>
    <property type="match status" value="1"/>
</dbReference>
<feature type="transmembrane region" description="Helical" evidence="10">
    <location>
        <begin position="270"/>
        <end position="290"/>
    </location>
</feature>
<dbReference type="GO" id="GO:0005304">
    <property type="term" value="F:L-valine transmembrane transporter activity"/>
    <property type="evidence" value="ECO:0007669"/>
    <property type="project" value="TreeGrafter"/>
</dbReference>
<accession>M0MN50</accession>
<evidence type="ECO:0000313" key="11">
    <source>
        <dbReference type="EMBL" id="EMA47071.1"/>
    </source>
</evidence>
<evidence type="ECO:0000256" key="3">
    <source>
        <dbReference type="ARBA" id="ARBA00022475"/>
    </source>
</evidence>
<reference evidence="11 12" key="1">
    <citation type="journal article" date="2014" name="PLoS Genet.">
        <title>Phylogenetically driven sequencing of extremely halophilic archaea reveals strategies for static and dynamic osmo-response.</title>
        <authorList>
            <person name="Becker E.A."/>
            <person name="Seitzer P.M."/>
            <person name="Tritt A."/>
            <person name="Larsen D."/>
            <person name="Krusor M."/>
            <person name="Yao A.I."/>
            <person name="Wu D."/>
            <person name="Madern D."/>
            <person name="Eisen J.A."/>
            <person name="Darling A.E."/>
            <person name="Facciotti M.T."/>
        </authorList>
    </citation>
    <scope>NUCLEOTIDE SEQUENCE [LARGE SCALE GENOMIC DNA]</scope>
    <source>
        <strain evidence="11 12">DSM 5350</strain>
    </source>
</reference>
<dbReference type="CDD" id="cd06582">
    <property type="entry name" value="TM_PBP1_LivH_like"/>
    <property type="match status" value="1"/>
</dbReference>
<dbReference type="GO" id="GO:0042941">
    <property type="term" value="P:D-alanine transmembrane transport"/>
    <property type="evidence" value="ECO:0007669"/>
    <property type="project" value="TreeGrafter"/>
</dbReference>
<dbReference type="PANTHER" id="PTHR11795:SF371">
    <property type="entry name" value="HIGH-AFFINITY BRANCHED-CHAIN AMINO ACID TRANSPORT SYSTEM PERMEASE PROTEIN LIVH"/>
    <property type="match status" value="1"/>
</dbReference>
<feature type="transmembrane region" description="Helical" evidence="10">
    <location>
        <begin position="224"/>
        <end position="243"/>
    </location>
</feature>
<dbReference type="AlphaFoldDB" id="M0MN50"/>
<feature type="transmembrane region" description="Helical" evidence="10">
    <location>
        <begin position="140"/>
        <end position="161"/>
    </location>
</feature>
<comment type="subcellular location">
    <subcellularLocation>
        <location evidence="1">Cell membrane</location>
        <topology evidence="1">Multi-pass membrane protein</topology>
    </subcellularLocation>
</comment>
<keyword evidence="6" id="KW-0029">Amino-acid transport</keyword>
<keyword evidence="4" id="KW-0997">Cell inner membrane</keyword>
<organism evidence="11 12">
    <name type="scientific">Halococcus saccharolyticus DSM 5350</name>
    <dbReference type="NCBI Taxonomy" id="1227455"/>
    <lineage>
        <taxon>Archaea</taxon>
        <taxon>Methanobacteriati</taxon>
        <taxon>Methanobacteriota</taxon>
        <taxon>Stenosarchaea group</taxon>
        <taxon>Halobacteria</taxon>
        <taxon>Halobacteriales</taxon>
        <taxon>Halococcaceae</taxon>
        <taxon>Halococcus</taxon>
    </lineage>
</organism>
<proteinExistence type="inferred from homology"/>
<evidence type="ECO:0000256" key="2">
    <source>
        <dbReference type="ARBA" id="ARBA00022448"/>
    </source>
</evidence>
<gene>
    <name evidence="11" type="ORF">C449_02682</name>
</gene>
<dbReference type="FunCoup" id="M0MN50">
    <property type="interactions" value="11"/>
</dbReference>
<dbReference type="InterPro" id="IPR052157">
    <property type="entry name" value="BCAA_transport_permease"/>
</dbReference>
<dbReference type="EMBL" id="AOMD01000010">
    <property type="protein sequence ID" value="EMA47071.1"/>
    <property type="molecule type" value="Genomic_DNA"/>
</dbReference>